<feature type="region of interest" description="Disordered" evidence="5">
    <location>
        <begin position="1221"/>
        <end position="1291"/>
    </location>
</feature>
<dbReference type="PROSITE" id="PS00972">
    <property type="entry name" value="USP_1"/>
    <property type="match status" value="1"/>
</dbReference>
<dbReference type="InterPro" id="IPR050185">
    <property type="entry name" value="Ub_carboxyl-term_hydrolase"/>
</dbReference>
<feature type="compositionally biased region" description="Pro residues" evidence="5">
    <location>
        <begin position="556"/>
        <end position="574"/>
    </location>
</feature>
<dbReference type="Gene3D" id="3.30.40.10">
    <property type="entry name" value="Zinc/RING finger domain, C3HC4 (zinc finger)"/>
    <property type="match status" value="1"/>
</dbReference>
<dbReference type="InterPro" id="IPR020635">
    <property type="entry name" value="Tyr_kinase_cat_dom"/>
</dbReference>
<dbReference type="InterPro" id="IPR018200">
    <property type="entry name" value="USP_CS"/>
</dbReference>
<dbReference type="GO" id="GO:0016787">
    <property type="term" value="F:hydrolase activity"/>
    <property type="evidence" value="ECO:0007669"/>
    <property type="project" value="UniProtKB-KW"/>
</dbReference>
<feature type="region of interest" description="Disordered" evidence="5">
    <location>
        <begin position="1046"/>
        <end position="1161"/>
    </location>
</feature>
<keyword evidence="9" id="KW-0378">Hydrolase</keyword>
<dbReference type="InterPro" id="IPR038765">
    <property type="entry name" value="Papain-like_cys_pep_sf"/>
</dbReference>
<evidence type="ECO:0000256" key="5">
    <source>
        <dbReference type="SAM" id="MobiDB-lite"/>
    </source>
</evidence>
<evidence type="ECO:0000259" key="6">
    <source>
        <dbReference type="PROSITE" id="PS50011"/>
    </source>
</evidence>
<evidence type="ECO:0000313" key="9">
    <source>
        <dbReference type="EMBL" id="KAJ4459193.1"/>
    </source>
</evidence>
<feature type="compositionally biased region" description="Low complexity" evidence="5">
    <location>
        <begin position="1072"/>
        <end position="1085"/>
    </location>
</feature>
<evidence type="ECO:0000259" key="7">
    <source>
        <dbReference type="PROSITE" id="PS50235"/>
    </source>
</evidence>
<dbReference type="Gene3D" id="1.10.510.10">
    <property type="entry name" value="Transferase(Phosphotransferase) domain 1"/>
    <property type="match status" value="1"/>
</dbReference>
<gene>
    <name evidence="9" type="ORF">PAPYR_4999</name>
</gene>
<dbReference type="Pfam" id="PF00443">
    <property type="entry name" value="UCH"/>
    <property type="match status" value="1"/>
</dbReference>
<dbReference type="Gene3D" id="3.90.70.10">
    <property type="entry name" value="Cysteine proteinases"/>
    <property type="match status" value="1"/>
</dbReference>
<accession>A0ABQ8UIZ4</accession>
<sequence>MTLIPTNPRRLISGDCMRSLTGVGASGPMSEQVSSKQVVKISDYVTLSPPKPSERPEWSAPECLRGHHISPASNVYSFGVILYELLTRELPYPGLHPIEVIKGVTAAHLRPKLNVEIPPALANLLERCWAEAPTARPSFVEVVAELNRFADTSAAALPVSSRGRSLSVAPLPIPVPSPDAQWAIHPEQSVHPEQADSPPVYQSRYPRCHPRPSVVLKPLRQRSLHRCLGPLLLRRQERPRPRHFSENYQALHFTQMVGRKKKGGRKPKQRSPSPSSSPDSEPGEDEMRDCPHLSAISVEKVVKILHNPTKWACRECGTTDSCWCCMTCGRVGCGRSQEKHAEKHAEATKHPLAMEIGSQAVHCYSCDNWVINDSSEITLLRECLSSTQTQPGVRTRHQVTAPPTPPPSSAQEPLSSPERPEVDVREEDLLFTAKSFYELNLISHAFGLWKLFVRQAKGEVDSIISSCPPPDVDVPTVFSPPPPVYATPEQPVETPTPTPTCVPTPLRPIAPTVSSASPFRDAPTPDLSVQVVIPASEQVSPTPVTPRLPQVAVSPAPMPPSPPRPPVEVPPPPDLCGGEAVAPTPAPLPLAAASQLDAPLPQQEPPPSHAHAVLSAAAPVPPSGSSAASLPVPPPVPTGSPAAEETAPLLFILLSTPIQSSPPSPLPLLPPLSAPLPHNKGPLLDSPPALVPLPALVSPSLPALLLPPPLLEWPRPPPPGPIFAEVTHPAHPVPDQSRSAPAGAPTPSPPAVPTPAATPAPSPFVVPLRRTARGRKPAAAKAPSAKAAASKAPKKTTAGAAPGTPLAPAAAAAMTPCPVLNPVPPRTPASPASWHRRLTPGQTGFRNLGNTCFLNSVMQMLSHTEPFRRFFLSLKSNPTPLPPQRRNLVHQSTADCMTLVSKKVAPSTPLASLSLSSEVYSLLRVQWSGKCALITPNALLSAVWRFVPRFRNYQQQDAHEFLRYLLDQLLEEVGGPTKKSKEKTALEALFQGRLATRVTCLACGHASTTMDPFLDLSVDIPSREEQAAVAAAAAAAALPCPSPSLMTPAAAQTPPPMLTRKRARSGSAGGLSPTTAPPAATSVTAPAPPPPTKSAQTRAAAHGGRKRAASASPAAAAPATPSSVSSAGATPRPGRGRTRRLSGPDRGGVSSSGDERQGRVLGGSPAALLTEQQDGSMALAQPAAIPPATAASPAGCLLTSPVGSLASSVCSSVASASSCRSRSSAAVASSAEEEDSKAKKRGRRGSTKSSAAGASRTRAAAAAKAKTTSKPAASPKKKAPAKKPAATKAKAKTKAKEVLSDYHCDHCGARAGATLETVIQQAPGCSASI</sequence>
<feature type="region of interest" description="Disordered" evidence="5">
    <location>
        <begin position="721"/>
        <end position="804"/>
    </location>
</feature>
<feature type="compositionally biased region" description="Low complexity" evidence="5">
    <location>
        <begin position="1221"/>
        <end position="1230"/>
    </location>
</feature>
<evidence type="ECO:0000256" key="1">
    <source>
        <dbReference type="ARBA" id="ARBA00022723"/>
    </source>
</evidence>
<reference evidence="9" key="1">
    <citation type="journal article" date="2022" name="bioRxiv">
        <title>Genomics of Preaxostyla Flagellates Illuminates Evolutionary Transitions and the Path Towards Mitochondrial Loss.</title>
        <authorList>
            <person name="Novak L.V.F."/>
            <person name="Treitli S.C."/>
            <person name="Pyrih J."/>
            <person name="Halakuc P."/>
            <person name="Pipaliya S.V."/>
            <person name="Vacek V."/>
            <person name="Brzon O."/>
            <person name="Soukal P."/>
            <person name="Eme L."/>
            <person name="Dacks J.B."/>
            <person name="Karnkowska A."/>
            <person name="Elias M."/>
            <person name="Hampl V."/>
        </authorList>
    </citation>
    <scope>NUCLEOTIDE SEQUENCE</scope>
    <source>
        <strain evidence="9">RCP-MX</strain>
    </source>
</reference>
<keyword evidence="1" id="KW-0479">Metal-binding</keyword>
<dbReference type="SUPFAM" id="SSF56112">
    <property type="entry name" value="Protein kinase-like (PK-like)"/>
    <property type="match status" value="1"/>
</dbReference>
<feature type="domain" description="UBP-type" evidence="8">
    <location>
        <begin position="288"/>
        <end position="391"/>
    </location>
</feature>
<feature type="domain" description="USP" evidence="7">
    <location>
        <begin position="843"/>
        <end position="1329"/>
    </location>
</feature>
<keyword evidence="2 4" id="KW-0863">Zinc-finger</keyword>
<organism evidence="9 10">
    <name type="scientific">Paratrimastix pyriformis</name>
    <dbReference type="NCBI Taxonomy" id="342808"/>
    <lineage>
        <taxon>Eukaryota</taxon>
        <taxon>Metamonada</taxon>
        <taxon>Preaxostyla</taxon>
        <taxon>Paratrimastigidae</taxon>
        <taxon>Paratrimastix</taxon>
    </lineage>
</organism>
<dbReference type="PROSITE" id="PS50271">
    <property type="entry name" value="ZF_UBP"/>
    <property type="match status" value="1"/>
</dbReference>
<evidence type="ECO:0000256" key="3">
    <source>
        <dbReference type="ARBA" id="ARBA00022833"/>
    </source>
</evidence>
<dbReference type="EMBL" id="JAPMOS010000022">
    <property type="protein sequence ID" value="KAJ4459193.1"/>
    <property type="molecule type" value="Genomic_DNA"/>
</dbReference>
<dbReference type="PROSITE" id="PS50235">
    <property type="entry name" value="USP_3"/>
    <property type="match status" value="1"/>
</dbReference>
<name>A0ABQ8UIZ4_9EUKA</name>
<proteinExistence type="predicted"/>
<dbReference type="SUPFAM" id="SSF57850">
    <property type="entry name" value="RING/U-box"/>
    <property type="match status" value="1"/>
</dbReference>
<dbReference type="InterPro" id="IPR001607">
    <property type="entry name" value="Znf_UBP"/>
</dbReference>
<dbReference type="PROSITE" id="PS50011">
    <property type="entry name" value="PROTEIN_KINASE_DOM"/>
    <property type="match status" value="1"/>
</dbReference>
<feature type="compositionally biased region" description="Low complexity" evidence="5">
    <location>
        <begin position="779"/>
        <end position="804"/>
    </location>
</feature>
<keyword evidence="10" id="KW-1185">Reference proteome</keyword>
<evidence type="ECO:0000313" key="10">
    <source>
        <dbReference type="Proteomes" id="UP001141327"/>
    </source>
</evidence>
<feature type="compositionally biased region" description="Low complexity" evidence="5">
    <location>
        <begin position="270"/>
        <end position="280"/>
    </location>
</feature>
<feature type="compositionally biased region" description="Low complexity" evidence="5">
    <location>
        <begin position="1093"/>
        <end position="1102"/>
    </location>
</feature>
<dbReference type="InterPro" id="IPR000719">
    <property type="entry name" value="Prot_kinase_dom"/>
</dbReference>
<comment type="caution">
    <text evidence="9">The sequence shown here is derived from an EMBL/GenBank/DDBJ whole genome shotgun (WGS) entry which is preliminary data.</text>
</comment>
<evidence type="ECO:0000259" key="8">
    <source>
        <dbReference type="PROSITE" id="PS50271"/>
    </source>
</evidence>
<feature type="region of interest" description="Disordered" evidence="5">
    <location>
        <begin position="821"/>
        <end position="841"/>
    </location>
</feature>
<protein>
    <submittedName>
        <fullName evidence="9">Ubiquitin carboxyl-terminal hydrolase 44</fullName>
    </submittedName>
</protein>
<dbReference type="SMART" id="SM00290">
    <property type="entry name" value="ZnF_UBP"/>
    <property type="match status" value="1"/>
</dbReference>
<dbReference type="InterPro" id="IPR001394">
    <property type="entry name" value="Peptidase_C19_UCH"/>
</dbReference>
<keyword evidence="3" id="KW-0862">Zinc</keyword>
<feature type="domain" description="Protein kinase" evidence="6">
    <location>
        <begin position="1"/>
        <end position="150"/>
    </location>
</feature>
<feature type="compositionally biased region" description="Low complexity" evidence="5">
    <location>
        <begin position="1247"/>
        <end position="1274"/>
    </location>
</feature>
<feature type="compositionally biased region" description="Low complexity" evidence="5">
    <location>
        <begin position="609"/>
        <end position="630"/>
    </location>
</feature>
<dbReference type="InterPro" id="IPR013083">
    <property type="entry name" value="Znf_RING/FYVE/PHD"/>
</dbReference>
<dbReference type="InterPro" id="IPR001245">
    <property type="entry name" value="Ser-Thr/Tyr_kinase_cat_dom"/>
</dbReference>
<feature type="compositionally biased region" description="Low complexity" evidence="5">
    <location>
        <begin position="1109"/>
        <end position="1133"/>
    </location>
</feature>
<feature type="compositionally biased region" description="Basic residues" evidence="5">
    <location>
        <begin position="258"/>
        <end position="269"/>
    </location>
</feature>
<dbReference type="InterPro" id="IPR028889">
    <property type="entry name" value="USP"/>
</dbReference>
<dbReference type="PANTHER" id="PTHR21646">
    <property type="entry name" value="UBIQUITIN CARBOXYL-TERMINAL HYDROLASE"/>
    <property type="match status" value="1"/>
</dbReference>
<feature type="region of interest" description="Disordered" evidence="5">
    <location>
        <begin position="249"/>
        <end position="288"/>
    </location>
</feature>
<evidence type="ECO:0000256" key="2">
    <source>
        <dbReference type="ARBA" id="ARBA00022771"/>
    </source>
</evidence>
<feature type="region of interest" description="Disordered" evidence="5">
    <location>
        <begin position="538"/>
        <end position="586"/>
    </location>
</feature>
<dbReference type="Pfam" id="PF07714">
    <property type="entry name" value="PK_Tyr_Ser-Thr"/>
    <property type="match status" value="1"/>
</dbReference>
<evidence type="ECO:0000256" key="4">
    <source>
        <dbReference type="PROSITE-ProRule" id="PRU00502"/>
    </source>
</evidence>
<dbReference type="Pfam" id="PF02148">
    <property type="entry name" value="zf-UBP"/>
    <property type="match status" value="1"/>
</dbReference>
<feature type="region of interest" description="Disordered" evidence="5">
    <location>
        <begin position="598"/>
        <end position="642"/>
    </location>
</feature>
<dbReference type="SMART" id="SM00219">
    <property type="entry name" value="TyrKc"/>
    <property type="match status" value="1"/>
</dbReference>
<dbReference type="Proteomes" id="UP001141327">
    <property type="component" value="Unassembled WGS sequence"/>
</dbReference>
<dbReference type="InterPro" id="IPR011009">
    <property type="entry name" value="Kinase-like_dom_sf"/>
</dbReference>
<feature type="region of interest" description="Disordered" evidence="5">
    <location>
        <begin position="390"/>
        <end position="421"/>
    </location>
</feature>
<dbReference type="SUPFAM" id="SSF54001">
    <property type="entry name" value="Cysteine proteinases"/>
    <property type="match status" value="1"/>
</dbReference>
<dbReference type="PANTHER" id="PTHR21646:SF23">
    <property type="entry name" value="UBIQUITIN CARBOXYL-TERMINAL HYDROLASE USP2"/>
    <property type="match status" value="1"/>
</dbReference>
<feature type="compositionally biased region" description="Pro residues" evidence="5">
    <location>
        <begin position="744"/>
        <end position="764"/>
    </location>
</feature>